<dbReference type="EMBL" id="BARS01059428">
    <property type="protein sequence ID" value="GAG45145.1"/>
    <property type="molecule type" value="Genomic_DNA"/>
</dbReference>
<dbReference type="AlphaFoldDB" id="X0XPL7"/>
<evidence type="ECO:0000313" key="1">
    <source>
        <dbReference type="EMBL" id="GAG45145.1"/>
    </source>
</evidence>
<gene>
    <name evidence="1" type="ORF">S01H1_86083</name>
</gene>
<name>X0XPL7_9ZZZZ</name>
<feature type="non-terminal residue" evidence="1">
    <location>
        <position position="1"/>
    </location>
</feature>
<protein>
    <submittedName>
        <fullName evidence="1">Uncharacterized protein</fullName>
    </submittedName>
</protein>
<accession>X0XPL7</accession>
<comment type="caution">
    <text evidence="1">The sequence shown here is derived from an EMBL/GenBank/DDBJ whole genome shotgun (WGS) entry which is preliminary data.</text>
</comment>
<proteinExistence type="predicted"/>
<reference evidence="1" key="1">
    <citation type="journal article" date="2014" name="Front. Microbiol.">
        <title>High frequency of phylogenetically diverse reductive dehalogenase-homologous genes in deep subseafloor sedimentary metagenomes.</title>
        <authorList>
            <person name="Kawai M."/>
            <person name="Futagami T."/>
            <person name="Toyoda A."/>
            <person name="Takaki Y."/>
            <person name="Nishi S."/>
            <person name="Hori S."/>
            <person name="Arai W."/>
            <person name="Tsubouchi T."/>
            <person name="Morono Y."/>
            <person name="Uchiyama I."/>
            <person name="Ito T."/>
            <person name="Fujiyama A."/>
            <person name="Inagaki F."/>
            <person name="Takami H."/>
        </authorList>
    </citation>
    <scope>NUCLEOTIDE SEQUENCE</scope>
    <source>
        <strain evidence="1">Expedition CK06-06</strain>
    </source>
</reference>
<feature type="non-terminal residue" evidence="1">
    <location>
        <position position="47"/>
    </location>
</feature>
<organism evidence="1">
    <name type="scientific">marine sediment metagenome</name>
    <dbReference type="NCBI Taxonomy" id="412755"/>
    <lineage>
        <taxon>unclassified sequences</taxon>
        <taxon>metagenomes</taxon>
        <taxon>ecological metagenomes</taxon>
    </lineage>
</organism>
<sequence length="47" mass="5504">KPVGTEAYQTRLKWSDFDFAHVPVGLLSQVYEAFCWKWEPRTAKETS</sequence>